<feature type="transmembrane region" description="Helical" evidence="5">
    <location>
        <begin position="246"/>
        <end position="265"/>
    </location>
</feature>
<protein>
    <submittedName>
        <fullName evidence="7">ABC transporter permease</fullName>
    </submittedName>
</protein>
<dbReference type="GO" id="GO:0140359">
    <property type="term" value="F:ABC-type transporter activity"/>
    <property type="evidence" value="ECO:0007669"/>
    <property type="project" value="InterPro"/>
</dbReference>
<accession>A0AAJ5WZS6</accession>
<feature type="transmembrane region" description="Helical" evidence="5">
    <location>
        <begin position="331"/>
        <end position="350"/>
    </location>
</feature>
<dbReference type="InterPro" id="IPR047817">
    <property type="entry name" value="ABC2_TM_bact-type"/>
</dbReference>
<keyword evidence="3 5" id="KW-1133">Transmembrane helix</keyword>
<dbReference type="GO" id="GO:0016020">
    <property type="term" value="C:membrane"/>
    <property type="evidence" value="ECO:0007669"/>
    <property type="project" value="UniProtKB-SubCell"/>
</dbReference>
<organism evidence="7 8">
    <name type="scientific">Candidatus Pseudobacter hemicellulosilyticus</name>
    <dbReference type="NCBI Taxonomy" id="3121375"/>
    <lineage>
        <taxon>Bacteria</taxon>
        <taxon>Pseudomonadati</taxon>
        <taxon>Bacteroidota</taxon>
        <taxon>Chitinophagia</taxon>
        <taxon>Chitinophagales</taxon>
        <taxon>Chitinophagaceae</taxon>
        <taxon>Pseudobacter</taxon>
    </lineage>
</organism>
<evidence type="ECO:0000256" key="4">
    <source>
        <dbReference type="ARBA" id="ARBA00023136"/>
    </source>
</evidence>
<dbReference type="PANTHER" id="PTHR43027:SF2">
    <property type="entry name" value="TRANSPORT PERMEASE PROTEIN"/>
    <property type="match status" value="1"/>
</dbReference>
<evidence type="ECO:0000313" key="8">
    <source>
        <dbReference type="Proteomes" id="UP001220610"/>
    </source>
</evidence>
<dbReference type="Pfam" id="PF12698">
    <property type="entry name" value="ABC2_membrane_3"/>
    <property type="match status" value="1"/>
</dbReference>
<evidence type="ECO:0000259" key="6">
    <source>
        <dbReference type="PROSITE" id="PS51012"/>
    </source>
</evidence>
<feature type="transmembrane region" description="Helical" evidence="5">
    <location>
        <begin position="20"/>
        <end position="38"/>
    </location>
</feature>
<sequence>MLALTRASCKALFKSPQSVFFNLFFPIVLIAIFGALGSNRGISVDIAFTKNSDTTNYIYAALANDPVLVVEHATEKELQDRLAKGRVTALVEIRKQDSSAHTAYDVHLKTSSAGKKDLPVLESILRNVITDVNNRATPQHYTYASISAEEVPGRHYRMIDFYLPGMLGFSLIGSAVFGVAFVFFSFRETLVLKRLFSTPIKKGYIVVGESLARIIFQMATAVVIIGFGKLFYGFTLAHGLATFFELLLLCLLGLLVFMGFGYAISGLSKTQNVIPVYANLFMFPQYFLSGTFFPKGALPAGIQPVINYLPLTALNDAMRKVSFEGLHLWDLGFELAVLLGWCVVAYALAIRTFKWE</sequence>
<evidence type="ECO:0000313" key="7">
    <source>
        <dbReference type="EMBL" id="WEK38443.1"/>
    </source>
</evidence>
<keyword evidence="4 5" id="KW-0472">Membrane</keyword>
<keyword evidence="2 5" id="KW-0812">Transmembrane</keyword>
<dbReference type="PROSITE" id="PS51012">
    <property type="entry name" value="ABC_TM2"/>
    <property type="match status" value="1"/>
</dbReference>
<dbReference type="Proteomes" id="UP001220610">
    <property type="component" value="Chromosome"/>
</dbReference>
<feature type="transmembrane region" description="Helical" evidence="5">
    <location>
        <begin position="214"/>
        <end position="234"/>
    </location>
</feature>
<dbReference type="PANTHER" id="PTHR43027">
    <property type="entry name" value="DOXORUBICIN RESISTANCE ABC TRANSPORTER PERMEASE PROTEIN DRRC-RELATED"/>
    <property type="match status" value="1"/>
</dbReference>
<proteinExistence type="predicted"/>
<dbReference type="EMBL" id="CP119311">
    <property type="protein sequence ID" value="WEK38443.1"/>
    <property type="molecule type" value="Genomic_DNA"/>
</dbReference>
<dbReference type="InterPro" id="IPR013525">
    <property type="entry name" value="ABC2_TM"/>
</dbReference>
<evidence type="ECO:0000256" key="2">
    <source>
        <dbReference type="ARBA" id="ARBA00022692"/>
    </source>
</evidence>
<evidence type="ECO:0000256" key="1">
    <source>
        <dbReference type="ARBA" id="ARBA00004141"/>
    </source>
</evidence>
<comment type="subcellular location">
    <subcellularLocation>
        <location evidence="1">Membrane</location>
        <topology evidence="1">Multi-pass membrane protein</topology>
    </subcellularLocation>
</comment>
<dbReference type="AlphaFoldDB" id="A0AAJ5WZS6"/>
<feature type="domain" description="ABC transmembrane type-2" evidence="6">
    <location>
        <begin position="118"/>
        <end position="356"/>
    </location>
</feature>
<feature type="transmembrane region" description="Helical" evidence="5">
    <location>
        <begin position="161"/>
        <end position="186"/>
    </location>
</feature>
<dbReference type="InterPro" id="IPR052902">
    <property type="entry name" value="ABC-2_transporter"/>
</dbReference>
<evidence type="ECO:0000256" key="3">
    <source>
        <dbReference type="ARBA" id="ARBA00022989"/>
    </source>
</evidence>
<gene>
    <name evidence="7" type="ORF">P0Y53_11485</name>
</gene>
<evidence type="ECO:0000256" key="5">
    <source>
        <dbReference type="SAM" id="Phobius"/>
    </source>
</evidence>
<reference evidence="7" key="1">
    <citation type="submission" date="2023-03" db="EMBL/GenBank/DDBJ databases">
        <title>Andean soil-derived lignocellulolytic bacterial consortium as a source of novel taxa and putative plastic-active enzymes.</title>
        <authorList>
            <person name="Diaz-Garcia L."/>
            <person name="Chuvochina M."/>
            <person name="Feuerriegel G."/>
            <person name="Bunk B."/>
            <person name="Sproer C."/>
            <person name="Streit W.R."/>
            <person name="Rodriguez L.M."/>
            <person name="Overmann J."/>
            <person name="Jimenez D.J."/>
        </authorList>
    </citation>
    <scope>NUCLEOTIDE SEQUENCE</scope>
    <source>
        <strain evidence="7">MAG 7</strain>
    </source>
</reference>
<name>A0AAJ5WZS6_9BACT</name>